<dbReference type="Proteomes" id="UP000757435">
    <property type="component" value="Unassembled WGS sequence"/>
</dbReference>
<reference evidence="1" key="1">
    <citation type="submission" date="2021-05" db="EMBL/GenBank/DDBJ databases">
        <authorList>
            <person name="Pietrasiak N."/>
            <person name="Ward R."/>
            <person name="Stajich J.E."/>
            <person name="Kurbessoian T."/>
        </authorList>
    </citation>
    <scope>NUCLEOTIDE SEQUENCE</scope>
    <source>
        <strain evidence="1">UHER 2000/2452</strain>
    </source>
</reference>
<protein>
    <submittedName>
        <fullName evidence="1">Type II toxin-antitoxin system ParD family antitoxin</fullName>
    </submittedName>
</protein>
<accession>A0A951UKK9</accession>
<sequence>MLNIALPDQVAAFVEEQATAAGFNTANEYVYHLIVREQERLAEQRQVEALLLEGLESGSPIEATDDWWNRKRSQLIKRVHQPEVIPRSPH</sequence>
<name>A0A951UKK9_9CYAN</name>
<reference evidence="1" key="2">
    <citation type="journal article" date="2022" name="Microbiol. Resour. Announc.">
        <title>Metagenome Sequencing to Explore Phylogenomics of Terrestrial Cyanobacteria.</title>
        <authorList>
            <person name="Ward R.D."/>
            <person name="Stajich J.E."/>
            <person name="Johansen J.R."/>
            <person name="Huntemann M."/>
            <person name="Clum A."/>
            <person name="Foster B."/>
            <person name="Foster B."/>
            <person name="Roux S."/>
            <person name="Palaniappan K."/>
            <person name="Varghese N."/>
            <person name="Mukherjee S."/>
            <person name="Reddy T.B.K."/>
            <person name="Daum C."/>
            <person name="Copeland A."/>
            <person name="Chen I.A."/>
            <person name="Ivanova N.N."/>
            <person name="Kyrpides N.C."/>
            <person name="Shapiro N."/>
            <person name="Eloe-Fadrosh E.A."/>
            <person name="Pietrasiak N."/>
        </authorList>
    </citation>
    <scope>NUCLEOTIDE SEQUENCE</scope>
    <source>
        <strain evidence="1">UHER 2000/2452</strain>
    </source>
</reference>
<organism evidence="1 2">
    <name type="scientific">Drouetiella hepatica Uher 2000/2452</name>
    <dbReference type="NCBI Taxonomy" id="904376"/>
    <lineage>
        <taxon>Bacteria</taxon>
        <taxon>Bacillati</taxon>
        <taxon>Cyanobacteriota</taxon>
        <taxon>Cyanophyceae</taxon>
        <taxon>Oculatellales</taxon>
        <taxon>Oculatellaceae</taxon>
        <taxon>Drouetiella</taxon>
    </lineage>
</organism>
<dbReference type="EMBL" id="JAHHHD010000001">
    <property type="protein sequence ID" value="MBW4657335.1"/>
    <property type="molecule type" value="Genomic_DNA"/>
</dbReference>
<dbReference type="AlphaFoldDB" id="A0A951UKK9"/>
<evidence type="ECO:0000313" key="2">
    <source>
        <dbReference type="Proteomes" id="UP000757435"/>
    </source>
</evidence>
<comment type="caution">
    <text evidence="1">The sequence shown here is derived from an EMBL/GenBank/DDBJ whole genome shotgun (WGS) entry which is preliminary data.</text>
</comment>
<evidence type="ECO:0000313" key="1">
    <source>
        <dbReference type="EMBL" id="MBW4657335.1"/>
    </source>
</evidence>
<gene>
    <name evidence="1" type="ORF">KME15_01565</name>
</gene>
<proteinExistence type="predicted"/>